<comment type="similarity">
    <text evidence="1 9">Belongs to the malate synthase family.</text>
</comment>
<dbReference type="PANTHER" id="PTHR42902:SF1">
    <property type="entry name" value="MALATE SYNTHASE 1-RELATED"/>
    <property type="match status" value="1"/>
</dbReference>
<evidence type="ECO:0000313" key="13">
    <source>
        <dbReference type="EMBL" id="RHW47168.1"/>
    </source>
</evidence>
<dbReference type="FunFam" id="1.20.1220.12:FF:000001">
    <property type="entry name" value="Malate synthase"/>
    <property type="match status" value="1"/>
</dbReference>
<keyword evidence="13" id="KW-0012">Acyltransferase</keyword>
<evidence type="ECO:0000259" key="11">
    <source>
        <dbReference type="Pfam" id="PF20656"/>
    </source>
</evidence>
<comment type="pathway">
    <text evidence="9">Carbohydrate metabolism; glyoxylate cycle; (S)-malate from isocitrate: step 2/2.</text>
</comment>
<evidence type="ECO:0000256" key="7">
    <source>
        <dbReference type="ARBA" id="ARBA00068441"/>
    </source>
</evidence>
<keyword evidence="5 9" id="KW-0808">Transferase</keyword>
<dbReference type="Pfam" id="PF20656">
    <property type="entry name" value="MS_N"/>
    <property type="match status" value="1"/>
</dbReference>
<evidence type="ECO:0000256" key="4">
    <source>
        <dbReference type="ARBA" id="ARBA00022532"/>
    </source>
</evidence>
<name>A0A417Z950_9MICO</name>
<evidence type="ECO:0000259" key="12">
    <source>
        <dbReference type="Pfam" id="PF20659"/>
    </source>
</evidence>
<proteinExistence type="inferred from homology"/>
<dbReference type="InterPro" id="IPR046363">
    <property type="entry name" value="MS_N_TIM-barrel_dom"/>
</dbReference>
<comment type="caution">
    <text evidence="13">The sequence shown here is derived from an EMBL/GenBank/DDBJ whole genome shotgun (WGS) entry which is preliminary data.</text>
</comment>
<keyword evidence="4 9" id="KW-0816">Tricarboxylic acid cycle</keyword>
<evidence type="ECO:0000256" key="9">
    <source>
        <dbReference type="RuleBase" id="RU000555"/>
    </source>
</evidence>
<organism evidence="13 14">
    <name type="scientific">Dermacoccus abyssi</name>
    <dbReference type="NCBI Taxonomy" id="322596"/>
    <lineage>
        <taxon>Bacteria</taxon>
        <taxon>Bacillati</taxon>
        <taxon>Actinomycetota</taxon>
        <taxon>Actinomycetes</taxon>
        <taxon>Micrococcales</taxon>
        <taxon>Dermacoccaceae</taxon>
        <taxon>Dermacoccus</taxon>
    </lineage>
</organism>
<dbReference type="PROSITE" id="PS00510">
    <property type="entry name" value="MALATE_SYNTHASE"/>
    <property type="match status" value="1"/>
</dbReference>
<dbReference type="NCBIfam" id="TIGR01344">
    <property type="entry name" value="malate_syn_A"/>
    <property type="match status" value="1"/>
</dbReference>
<dbReference type="PANTHER" id="PTHR42902">
    <property type="entry name" value="MALATE SYNTHASE"/>
    <property type="match status" value="1"/>
</dbReference>
<dbReference type="GO" id="GO:0006099">
    <property type="term" value="P:tricarboxylic acid cycle"/>
    <property type="evidence" value="ECO:0007669"/>
    <property type="project" value="UniProtKB-KW"/>
</dbReference>
<dbReference type="GO" id="GO:0006097">
    <property type="term" value="P:glyoxylate cycle"/>
    <property type="evidence" value="ECO:0007669"/>
    <property type="project" value="UniProtKB-UniPathway"/>
</dbReference>
<dbReference type="InterPro" id="IPR019830">
    <property type="entry name" value="Malate_synthase_CS"/>
</dbReference>
<evidence type="ECO:0000256" key="5">
    <source>
        <dbReference type="ARBA" id="ARBA00022679"/>
    </source>
</evidence>
<dbReference type="InterPro" id="IPR006252">
    <property type="entry name" value="Malate_synthA"/>
</dbReference>
<dbReference type="InterPro" id="IPR044856">
    <property type="entry name" value="Malate_synth_C_sf"/>
</dbReference>
<dbReference type="EMBL" id="QWLM01000003">
    <property type="protein sequence ID" value="RHW47168.1"/>
    <property type="molecule type" value="Genomic_DNA"/>
</dbReference>
<evidence type="ECO:0000256" key="6">
    <source>
        <dbReference type="ARBA" id="ARBA00047918"/>
    </source>
</evidence>
<dbReference type="InterPro" id="IPR048356">
    <property type="entry name" value="MS_N"/>
</dbReference>
<feature type="active site" description="Proton acceptor" evidence="8">
    <location>
        <position position="152"/>
    </location>
</feature>
<evidence type="ECO:0000256" key="3">
    <source>
        <dbReference type="ARBA" id="ARBA00022435"/>
    </source>
</evidence>
<dbReference type="SUPFAM" id="SSF51645">
    <property type="entry name" value="Malate synthase G"/>
    <property type="match status" value="1"/>
</dbReference>
<dbReference type="InterPro" id="IPR048355">
    <property type="entry name" value="MS_C"/>
</dbReference>
<keyword evidence="3 9" id="KW-0329">Glyoxylate bypass</keyword>
<dbReference type="RefSeq" id="WP_118912722.1">
    <property type="nucleotide sequence ID" value="NZ_CBCRVH010000007.1"/>
</dbReference>
<evidence type="ECO:0000256" key="1">
    <source>
        <dbReference type="ARBA" id="ARBA00006394"/>
    </source>
</evidence>
<evidence type="ECO:0000313" key="14">
    <source>
        <dbReference type="Proteomes" id="UP000285376"/>
    </source>
</evidence>
<evidence type="ECO:0000256" key="8">
    <source>
        <dbReference type="PIRSR" id="PIRSR001363-1"/>
    </source>
</evidence>
<dbReference type="Gene3D" id="3.20.20.360">
    <property type="entry name" value="Malate synthase, domain 3"/>
    <property type="match status" value="1"/>
</dbReference>
<dbReference type="UniPathway" id="UPA00703">
    <property type="reaction ID" value="UER00720"/>
</dbReference>
<feature type="domain" description="Malate synthase TIM barrel" evidence="10">
    <location>
        <begin position="148"/>
        <end position="383"/>
    </location>
</feature>
<reference evidence="13 14" key="1">
    <citation type="submission" date="2018-08" db="EMBL/GenBank/DDBJ databases">
        <title>Whole genome sequence analysis of Dermacoccus abyssi bacteria isolated from Deep Mariana trench Micromonospora spp reveals genes involved in the environmental adaptation and production of secondary metabolites.</title>
        <authorList>
            <person name="Abdel-Mageed W.M."/>
            <person name="Lehri B."/>
            <person name="Nouioui I."/>
            <person name="Goodfellow I."/>
            <person name="Jaspars M."/>
            <person name="Karlyshev A."/>
        </authorList>
    </citation>
    <scope>NUCLEOTIDE SEQUENCE [LARGE SCALE GENOMIC DNA]</scope>
    <source>
        <strain evidence="13 14">MT1.1</strain>
    </source>
</reference>
<dbReference type="AlphaFoldDB" id="A0A417Z950"/>
<feature type="active site" description="Proton donor" evidence="8">
    <location>
        <position position="435"/>
    </location>
</feature>
<protein>
    <recommendedName>
        <fullName evidence="7 9">Malate synthase</fullName>
        <ecNumber evidence="2 9">2.3.3.9</ecNumber>
    </recommendedName>
</protein>
<dbReference type="InterPro" id="IPR001465">
    <property type="entry name" value="Malate_synthase_TIM"/>
</dbReference>
<dbReference type="Pfam" id="PF01274">
    <property type="entry name" value="MS_TIM-barrel"/>
    <property type="match status" value="1"/>
</dbReference>
<comment type="catalytic activity">
    <reaction evidence="6 9">
        <text>glyoxylate + acetyl-CoA + H2O = (S)-malate + CoA + H(+)</text>
        <dbReference type="Rhea" id="RHEA:18181"/>
        <dbReference type="ChEBI" id="CHEBI:15377"/>
        <dbReference type="ChEBI" id="CHEBI:15378"/>
        <dbReference type="ChEBI" id="CHEBI:15589"/>
        <dbReference type="ChEBI" id="CHEBI:36655"/>
        <dbReference type="ChEBI" id="CHEBI:57287"/>
        <dbReference type="ChEBI" id="CHEBI:57288"/>
        <dbReference type="EC" id="2.3.3.9"/>
    </reaction>
</comment>
<sequence length="546" mass="61051">MSSSPTVRGRMHPGFDEILTPDALAFLARLDGEFAGRRADLLAQRRAQSRRINRGADLDFSPEEIAAREDESWSVAPVAPGLADRRVELVVPVTRSHVEHAMASKASTWLADLEDATAPTWFNLIDGQVVLRDAVRTYATHPQGGRPTLIMRPRAWHLCEKHITIDGRPISATLVDFGLYFFHNAKALIEAGYGPYFYLPKIESGAEARLWNDIFNAAQDALDIPRGTVRATVLIETLPAAFAMEEILFELREHASGLNAGRWDYIFSYVRTFAHRGDEYVLPDRERITMTTPFMRTFTDLLVATAHKRGTHAIAAPAANNPTVQDEERRHRALNVVHAEKEREAEEGFDGSWVAHPAMVDTVMSAFTHVLGDKLDQIEVKRTPRHDAHALVSLEGTMQTTSLHGVRSNVSVALQYLAAWIDGQGAVAIGNYMEDAATTEICRAQLWQWMHHSTQLAEGPQVSRALLERLIDEEMIKLKRGADADMQLRLDEAREVLERSALTDELPGFFTNYAYVRFLLDEGLRMPRGLDAEDLRQSEKVAGDAA</sequence>
<dbReference type="GO" id="GO:0004474">
    <property type="term" value="F:malate synthase activity"/>
    <property type="evidence" value="ECO:0007669"/>
    <property type="project" value="UniProtKB-EC"/>
</dbReference>
<accession>A0A417Z950</accession>
<dbReference type="Proteomes" id="UP000285376">
    <property type="component" value="Unassembled WGS sequence"/>
</dbReference>
<feature type="domain" description="Malate synthase C-terminal" evidence="12">
    <location>
        <begin position="404"/>
        <end position="515"/>
    </location>
</feature>
<dbReference type="FunFam" id="3.20.20.360:FF:000001">
    <property type="entry name" value="Malate synthase"/>
    <property type="match status" value="1"/>
</dbReference>
<feature type="domain" description="Malate synthase N-terminal" evidence="11">
    <location>
        <begin position="7"/>
        <end position="63"/>
    </location>
</feature>
<dbReference type="GO" id="GO:0005737">
    <property type="term" value="C:cytoplasm"/>
    <property type="evidence" value="ECO:0007669"/>
    <property type="project" value="TreeGrafter"/>
</dbReference>
<gene>
    <name evidence="13" type="primary">aceB</name>
    <name evidence="13" type="ORF">D1832_04085</name>
</gene>
<dbReference type="EC" id="2.3.3.9" evidence="2 9"/>
<dbReference type="Pfam" id="PF20659">
    <property type="entry name" value="MS_C"/>
    <property type="match status" value="1"/>
</dbReference>
<dbReference type="InterPro" id="IPR011076">
    <property type="entry name" value="Malate_synth_sf"/>
</dbReference>
<evidence type="ECO:0000256" key="2">
    <source>
        <dbReference type="ARBA" id="ARBA00012636"/>
    </source>
</evidence>
<dbReference type="Gene3D" id="1.20.1220.12">
    <property type="entry name" value="Malate synthase, domain III"/>
    <property type="match status" value="1"/>
</dbReference>
<dbReference type="PIRSF" id="PIRSF001363">
    <property type="entry name" value="Malate_synth"/>
    <property type="match status" value="1"/>
</dbReference>
<evidence type="ECO:0000259" key="10">
    <source>
        <dbReference type="Pfam" id="PF01274"/>
    </source>
</evidence>